<accession>A0AAD6LB12</accession>
<dbReference type="AlphaFoldDB" id="A0AAD6LB12"/>
<gene>
    <name evidence="1" type="ORF">NC653_039360</name>
</gene>
<name>A0AAD6LB12_9ROSI</name>
<dbReference type="Proteomes" id="UP001164929">
    <property type="component" value="Chromosome 18"/>
</dbReference>
<reference evidence="1 2" key="1">
    <citation type="journal article" date="2023" name="Mol. Ecol. Resour.">
        <title>Chromosome-level genome assembly of a triploid poplar Populus alba 'Berolinensis'.</title>
        <authorList>
            <person name="Chen S."/>
            <person name="Yu Y."/>
            <person name="Wang X."/>
            <person name="Wang S."/>
            <person name="Zhang T."/>
            <person name="Zhou Y."/>
            <person name="He R."/>
            <person name="Meng N."/>
            <person name="Wang Y."/>
            <person name="Liu W."/>
            <person name="Liu Z."/>
            <person name="Liu J."/>
            <person name="Guo Q."/>
            <person name="Huang H."/>
            <person name="Sederoff R.R."/>
            <person name="Wang G."/>
            <person name="Qu G."/>
            <person name="Chen S."/>
        </authorList>
    </citation>
    <scope>NUCLEOTIDE SEQUENCE [LARGE SCALE GENOMIC DNA]</scope>
    <source>
        <strain evidence="1">SC-2020</strain>
    </source>
</reference>
<protein>
    <submittedName>
        <fullName evidence="1">Uncharacterized protein</fullName>
    </submittedName>
</protein>
<comment type="caution">
    <text evidence="1">The sequence shown here is derived from an EMBL/GenBank/DDBJ whole genome shotgun (WGS) entry which is preliminary data.</text>
</comment>
<sequence>MQQQDVICNKKFCWLVNLSYFIHEIDWIDISLDTTK</sequence>
<dbReference type="EMBL" id="JAQIZT010000018">
    <property type="protein sequence ID" value="KAJ6957390.1"/>
    <property type="molecule type" value="Genomic_DNA"/>
</dbReference>
<organism evidence="1 2">
    <name type="scientific">Populus alba x Populus x berolinensis</name>
    <dbReference type="NCBI Taxonomy" id="444605"/>
    <lineage>
        <taxon>Eukaryota</taxon>
        <taxon>Viridiplantae</taxon>
        <taxon>Streptophyta</taxon>
        <taxon>Embryophyta</taxon>
        <taxon>Tracheophyta</taxon>
        <taxon>Spermatophyta</taxon>
        <taxon>Magnoliopsida</taxon>
        <taxon>eudicotyledons</taxon>
        <taxon>Gunneridae</taxon>
        <taxon>Pentapetalae</taxon>
        <taxon>rosids</taxon>
        <taxon>fabids</taxon>
        <taxon>Malpighiales</taxon>
        <taxon>Salicaceae</taxon>
        <taxon>Saliceae</taxon>
        <taxon>Populus</taxon>
    </lineage>
</organism>
<proteinExistence type="predicted"/>
<evidence type="ECO:0000313" key="2">
    <source>
        <dbReference type="Proteomes" id="UP001164929"/>
    </source>
</evidence>
<evidence type="ECO:0000313" key="1">
    <source>
        <dbReference type="EMBL" id="KAJ6957390.1"/>
    </source>
</evidence>
<keyword evidence="2" id="KW-1185">Reference proteome</keyword>